<proteinExistence type="inferred from homology"/>
<dbReference type="RefSeq" id="WP_045986456.1">
    <property type="nucleotide sequence ID" value="NZ_CP063052.1"/>
</dbReference>
<evidence type="ECO:0000256" key="8">
    <source>
        <dbReference type="RuleBase" id="RU363041"/>
    </source>
</evidence>
<sequence>MDIEYVFGMLAFATSTIAGVIGFGGGMLLIAFLPIFLSPNLIIPVHAITQLASNSSRMIFSLKDVRWSLFPKFLTGSMVGVLLFGYLLSNIPTEFIPVGIGTYILLNLWSGRFSAVISKYESYYLIGLLQTGLGLIVGTTGPLSLAVLTKELRSKDEIIATSSMFMTISHLFKIPVFLAMGASIFEYTSLLVLMIIGSVIGSFVGTKLRRRANNEKLIWGIKFLLSLLALRMILAVAF</sequence>
<dbReference type="PANTHER" id="PTHR30269:SF37">
    <property type="entry name" value="MEMBRANE TRANSPORTER PROTEIN"/>
    <property type="match status" value="1"/>
</dbReference>
<keyword evidence="6 8" id="KW-1133">Transmembrane helix</keyword>
<dbReference type="AlphaFoldDB" id="A0A837G6L5"/>
<evidence type="ECO:0000256" key="5">
    <source>
        <dbReference type="ARBA" id="ARBA00022692"/>
    </source>
</evidence>
<evidence type="ECO:0000256" key="4">
    <source>
        <dbReference type="ARBA" id="ARBA00022475"/>
    </source>
</evidence>
<protein>
    <recommendedName>
        <fullName evidence="8">Probable membrane transporter protein</fullName>
    </recommendedName>
</protein>
<name>A0A837G6L5_9VIBR</name>
<keyword evidence="5 8" id="KW-0812">Transmembrane</keyword>
<accession>A0A837G6L5</accession>
<dbReference type="PANTHER" id="PTHR30269">
    <property type="entry name" value="TRANSMEMBRANE PROTEIN YFCA"/>
    <property type="match status" value="1"/>
</dbReference>
<feature type="transmembrane region" description="Helical" evidence="8">
    <location>
        <begin position="69"/>
        <end position="88"/>
    </location>
</feature>
<feature type="transmembrane region" description="Helical" evidence="8">
    <location>
        <begin position="184"/>
        <end position="205"/>
    </location>
</feature>
<evidence type="ECO:0000256" key="7">
    <source>
        <dbReference type="ARBA" id="ARBA00023136"/>
    </source>
</evidence>
<evidence type="ECO:0000256" key="3">
    <source>
        <dbReference type="ARBA" id="ARBA00022448"/>
    </source>
</evidence>
<evidence type="ECO:0000313" key="9">
    <source>
        <dbReference type="EMBL" id="KJY71369.1"/>
    </source>
</evidence>
<comment type="subcellular location">
    <subcellularLocation>
        <location evidence="1 8">Cell membrane</location>
        <topology evidence="1 8">Multi-pass membrane protein</topology>
    </subcellularLocation>
</comment>
<organism evidence="9">
    <name type="scientific">Vibrio coralliilyticus</name>
    <dbReference type="NCBI Taxonomy" id="190893"/>
    <lineage>
        <taxon>Bacteria</taxon>
        <taxon>Pseudomonadati</taxon>
        <taxon>Pseudomonadota</taxon>
        <taxon>Gammaproteobacteria</taxon>
        <taxon>Vibrionales</taxon>
        <taxon>Vibrionaceae</taxon>
        <taxon>Vibrio</taxon>
    </lineage>
</organism>
<evidence type="ECO:0000256" key="2">
    <source>
        <dbReference type="ARBA" id="ARBA00009142"/>
    </source>
</evidence>
<evidence type="ECO:0000256" key="1">
    <source>
        <dbReference type="ARBA" id="ARBA00004651"/>
    </source>
</evidence>
<keyword evidence="7 8" id="KW-0472">Membrane</keyword>
<feature type="transmembrane region" description="Helical" evidence="8">
    <location>
        <begin position="95"/>
        <end position="117"/>
    </location>
</feature>
<dbReference type="InterPro" id="IPR052017">
    <property type="entry name" value="TSUP"/>
</dbReference>
<dbReference type="EMBL" id="JXXR01000016">
    <property type="protein sequence ID" value="KJY71369.1"/>
    <property type="molecule type" value="Genomic_DNA"/>
</dbReference>
<keyword evidence="3" id="KW-0813">Transport</keyword>
<feature type="transmembrane region" description="Helical" evidence="8">
    <location>
        <begin position="123"/>
        <end position="146"/>
    </location>
</feature>
<feature type="transmembrane region" description="Helical" evidence="8">
    <location>
        <begin position="217"/>
        <end position="237"/>
    </location>
</feature>
<gene>
    <name evidence="9" type="ORF">TW71_15255</name>
</gene>
<dbReference type="InterPro" id="IPR002781">
    <property type="entry name" value="TM_pro_TauE-like"/>
</dbReference>
<reference evidence="9" key="1">
    <citation type="journal article" date="2015" name="BMC Genomics">
        <title>Genome mining reveals unlocked bioactive potential of marine Gram-negative bacteria.</title>
        <authorList>
            <person name="Machado H."/>
            <person name="Sonnenschein E.C."/>
            <person name="Melchiorsen J."/>
            <person name="Gram L."/>
        </authorList>
    </citation>
    <scope>NUCLEOTIDE SEQUENCE</scope>
    <source>
        <strain evidence="9">S2052</strain>
    </source>
</reference>
<dbReference type="Pfam" id="PF01925">
    <property type="entry name" value="TauE"/>
    <property type="match status" value="1"/>
</dbReference>
<keyword evidence="4 8" id="KW-1003">Cell membrane</keyword>
<dbReference type="GO" id="GO:0005886">
    <property type="term" value="C:plasma membrane"/>
    <property type="evidence" value="ECO:0007669"/>
    <property type="project" value="UniProtKB-SubCell"/>
</dbReference>
<comment type="caution">
    <text evidence="9">The sequence shown here is derived from an EMBL/GenBank/DDBJ whole genome shotgun (WGS) entry which is preliminary data.</text>
</comment>
<evidence type="ECO:0000256" key="6">
    <source>
        <dbReference type="ARBA" id="ARBA00022989"/>
    </source>
</evidence>
<comment type="similarity">
    <text evidence="2 8">Belongs to the 4-toluene sulfonate uptake permease (TSUP) (TC 2.A.102) family.</text>
</comment>